<evidence type="ECO:0000313" key="4">
    <source>
        <dbReference type="Proteomes" id="UP000035009"/>
    </source>
</evidence>
<feature type="transmembrane region" description="Helical" evidence="1">
    <location>
        <begin position="107"/>
        <end position="125"/>
    </location>
</feature>
<evidence type="ECO:0000256" key="2">
    <source>
        <dbReference type="SAM" id="SignalP"/>
    </source>
</evidence>
<dbReference type="SUPFAM" id="SSF50998">
    <property type="entry name" value="Quinoprotein alcohol dehydrogenase-like"/>
    <property type="match status" value="1"/>
</dbReference>
<keyword evidence="4" id="KW-1185">Reference proteome</keyword>
<reference evidence="3 4" key="1">
    <citation type="submission" date="2013-02" db="EMBL/GenBank/DDBJ databases">
        <title>Whole genome shotgun sequence of Gordonia malaquae NBRC 108250.</title>
        <authorList>
            <person name="Yoshida I."/>
            <person name="Hosoyama A."/>
            <person name="Tsuchikane K."/>
            <person name="Ando Y."/>
            <person name="Baba S."/>
            <person name="Ohji S."/>
            <person name="Hamada M."/>
            <person name="Tamura T."/>
            <person name="Yamazoe A."/>
            <person name="Yamazaki S."/>
            <person name="Fujita N."/>
        </authorList>
    </citation>
    <scope>NUCLEOTIDE SEQUENCE [LARGE SCALE GENOMIC DNA]</scope>
    <source>
        <strain evidence="3 4">NBRC 108250</strain>
    </source>
</reference>
<feature type="chain" id="PRO_5004040719" description="Pyrroloquinoline-quinone binding quinoprotein" evidence="2">
    <location>
        <begin position="29"/>
        <end position="442"/>
    </location>
</feature>
<sequence>MSDDMRPHTLVVGAVMSLALTAVMSALAGSVTAADVVEPLPVMVWLPVTSCVISVLALLAAGWDLTGRGAAPAVRGAAVLAALSPLAVVATADGDWAGARFVDEAGSVVWTLTAVVASSSALLVWAGAPRGGPRGSVGLGIAIGAGCSMLVVLLGIAAAVPYLQKTEPVVHGEGSQTAEPADVGTPGYRLSVEGTIHAVGPGFARVRGSTLEVFDGLAGTKVWSYDLGEFTDAGPTVVVGASVNRTPTVTVQRGHLLAVLDSFSGRVEDTRWTADSAVDDGASHSDLAYDGTQVQVSTLPGEAVTRALIRDPHGVRIDVFTIPGPVEATAQTTDRRVLIQFRQQAPLIRIVGSQTTIPVALALGSDGRPQEVVAVASLQDRFLIATYREIFTVDSGSGEIEATTPSPCAANTTNRALTVVRGAVIVTCSDVGTGRSEVVGMR</sequence>
<keyword evidence="1" id="KW-1133">Transmembrane helix</keyword>
<feature type="transmembrane region" description="Helical" evidence="1">
    <location>
        <begin position="43"/>
        <end position="61"/>
    </location>
</feature>
<feature type="transmembrane region" description="Helical" evidence="1">
    <location>
        <begin position="73"/>
        <end position="92"/>
    </location>
</feature>
<name>M3UNE2_GORML</name>
<proteinExistence type="predicted"/>
<organism evidence="3 4">
    <name type="scientific">Gordonia malaquae NBRC 108250</name>
    <dbReference type="NCBI Taxonomy" id="1223542"/>
    <lineage>
        <taxon>Bacteria</taxon>
        <taxon>Bacillati</taxon>
        <taxon>Actinomycetota</taxon>
        <taxon>Actinomycetes</taxon>
        <taxon>Mycobacteriales</taxon>
        <taxon>Gordoniaceae</taxon>
        <taxon>Gordonia</taxon>
    </lineage>
</organism>
<evidence type="ECO:0000313" key="3">
    <source>
        <dbReference type="EMBL" id="GAC81620.1"/>
    </source>
</evidence>
<keyword evidence="1" id="KW-0472">Membrane</keyword>
<dbReference type="Proteomes" id="UP000035009">
    <property type="component" value="Unassembled WGS sequence"/>
</dbReference>
<feature type="signal peptide" evidence="2">
    <location>
        <begin position="1"/>
        <end position="28"/>
    </location>
</feature>
<protein>
    <recommendedName>
        <fullName evidence="5">Pyrroloquinoline-quinone binding quinoprotein</fullName>
    </recommendedName>
</protein>
<keyword evidence="2" id="KW-0732">Signal</keyword>
<feature type="transmembrane region" description="Helical" evidence="1">
    <location>
        <begin position="137"/>
        <end position="163"/>
    </location>
</feature>
<evidence type="ECO:0008006" key="5">
    <source>
        <dbReference type="Google" id="ProtNLM"/>
    </source>
</evidence>
<dbReference type="STRING" id="410332.SAMN04488550_1598"/>
<dbReference type="AlphaFoldDB" id="M3UNE2"/>
<comment type="caution">
    <text evidence="3">The sequence shown here is derived from an EMBL/GenBank/DDBJ whole genome shotgun (WGS) entry which is preliminary data.</text>
</comment>
<evidence type="ECO:0000256" key="1">
    <source>
        <dbReference type="SAM" id="Phobius"/>
    </source>
</evidence>
<dbReference type="EMBL" id="BAOP01000039">
    <property type="protein sequence ID" value="GAC81620.1"/>
    <property type="molecule type" value="Genomic_DNA"/>
</dbReference>
<accession>M3UNE2</accession>
<dbReference type="InterPro" id="IPR011047">
    <property type="entry name" value="Quinoprotein_ADH-like_sf"/>
</dbReference>
<gene>
    <name evidence="3" type="ORF">GM1_039_00340</name>
</gene>
<keyword evidence="1" id="KW-0812">Transmembrane</keyword>